<dbReference type="AlphaFoldDB" id="A0AAD4QRR9"/>
<dbReference type="EMBL" id="WTXG01000003">
    <property type="protein sequence ID" value="KAI0306256.1"/>
    <property type="molecule type" value="Genomic_DNA"/>
</dbReference>
<feature type="chain" id="PRO_5042193068" description="Thyroglobulin type-1 domain-containing protein" evidence="1">
    <location>
        <begin position="22"/>
        <end position="128"/>
    </location>
</feature>
<proteinExistence type="predicted"/>
<keyword evidence="3" id="KW-1185">Reference proteome</keyword>
<comment type="caution">
    <text evidence="2">The sequence shown here is derived from an EMBL/GenBank/DDBJ whole genome shotgun (WGS) entry which is preliminary data.</text>
</comment>
<reference evidence="2" key="1">
    <citation type="journal article" date="2022" name="New Phytol.">
        <title>Evolutionary transition to the ectomycorrhizal habit in the genomes of a hyperdiverse lineage of mushroom-forming fungi.</title>
        <authorList>
            <person name="Looney B."/>
            <person name="Miyauchi S."/>
            <person name="Morin E."/>
            <person name="Drula E."/>
            <person name="Courty P.E."/>
            <person name="Kohler A."/>
            <person name="Kuo A."/>
            <person name="LaButti K."/>
            <person name="Pangilinan J."/>
            <person name="Lipzen A."/>
            <person name="Riley R."/>
            <person name="Andreopoulos W."/>
            <person name="He G."/>
            <person name="Johnson J."/>
            <person name="Nolan M."/>
            <person name="Tritt A."/>
            <person name="Barry K.W."/>
            <person name="Grigoriev I.V."/>
            <person name="Nagy L.G."/>
            <person name="Hibbett D."/>
            <person name="Henrissat B."/>
            <person name="Matheny P.B."/>
            <person name="Labbe J."/>
            <person name="Martin F.M."/>
        </authorList>
    </citation>
    <scope>NUCLEOTIDE SEQUENCE</scope>
    <source>
        <strain evidence="2">BPL690</strain>
    </source>
</reference>
<evidence type="ECO:0000313" key="2">
    <source>
        <dbReference type="EMBL" id="KAI0306256.1"/>
    </source>
</evidence>
<name>A0AAD4QRR9_9AGAM</name>
<gene>
    <name evidence="2" type="ORF">B0F90DRAFT_1923123</name>
</gene>
<evidence type="ECO:0000313" key="3">
    <source>
        <dbReference type="Proteomes" id="UP001203297"/>
    </source>
</evidence>
<protein>
    <recommendedName>
        <fullName evidence="4">Thyroglobulin type-1 domain-containing protein</fullName>
    </recommendedName>
</protein>
<dbReference type="Proteomes" id="UP001203297">
    <property type="component" value="Unassembled WGS sequence"/>
</dbReference>
<evidence type="ECO:0000256" key="1">
    <source>
        <dbReference type="SAM" id="SignalP"/>
    </source>
</evidence>
<evidence type="ECO:0008006" key="4">
    <source>
        <dbReference type="Google" id="ProtNLM"/>
    </source>
</evidence>
<feature type="signal peptide" evidence="1">
    <location>
        <begin position="1"/>
        <end position="21"/>
    </location>
</feature>
<accession>A0AAD4QRR9</accession>
<organism evidence="2 3">
    <name type="scientific">Multifurca ochricompacta</name>
    <dbReference type="NCBI Taxonomy" id="376703"/>
    <lineage>
        <taxon>Eukaryota</taxon>
        <taxon>Fungi</taxon>
        <taxon>Dikarya</taxon>
        <taxon>Basidiomycota</taxon>
        <taxon>Agaricomycotina</taxon>
        <taxon>Agaricomycetes</taxon>
        <taxon>Russulales</taxon>
        <taxon>Russulaceae</taxon>
        <taxon>Multifurca</taxon>
    </lineage>
</organism>
<keyword evidence="1" id="KW-0732">Signal</keyword>
<sequence>MSVHLYTLFFFLLLCDRMGDTRLSGVCDSPSPRAYQWFMVQFKRSLRLGTYFDYGPTPCRNESSSWNKTSTRCYCVSLEGSVFHSLTVSTVRQIAPFANDIEHAGHELCSLHALQYPSQANDANANEG</sequence>